<name>A0A239ISS3_9ACTN</name>
<dbReference type="GO" id="GO:0009052">
    <property type="term" value="P:pentose-phosphate shunt, non-oxidative branch"/>
    <property type="evidence" value="ECO:0007669"/>
    <property type="project" value="TreeGrafter"/>
</dbReference>
<evidence type="ECO:0000313" key="11">
    <source>
        <dbReference type="Proteomes" id="UP000198386"/>
    </source>
</evidence>
<evidence type="ECO:0000256" key="8">
    <source>
        <dbReference type="ARBA" id="ARBA00032117"/>
    </source>
</evidence>
<dbReference type="PIRSF" id="PIRSF005384">
    <property type="entry name" value="RpiB_LacA_B"/>
    <property type="match status" value="1"/>
</dbReference>
<keyword evidence="11" id="KW-1185">Reference proteome</keyword>
<dbReference type="PANTHER" id="PTHR30345:SF0">
    <property type="entry name" value="DNA DAMAGE-REPAIR_TOLERATION PROTEIN DRT102"/>
    <property type="match status" value="1"/>
</dbReference>
<dbReference type="GO" id="GO:0004751">
    <property type="term" value="F:ribose-5-phosphate isomerase activity"/>
    <property type="evidence" value="ECO:0007669"/>
    <property type="project" value="UniProtKB-EC"/>
</dbReference>
<protein>
    <recommendedName>
        <fullName evidence="6">Ribose-5-phosphate isomerase B</fullName>
        <ecNumber evidence="5">5.3.1.6</ecNumber>
    </recommendedName>
    <alternativeName>
        <fullName evidence="8">Phosphoriboisomerase B</fullName>
    </alternativeName>
</protein>
<dbReference type="GO" id="GO:0019316">
    <property type="term" value="P:D-allose catabolic process"/>
    <property type="evidence" value="ECO:0007669"/>
    <property type="project" value="TreeGrafter"/>
</dbReference>
<dbReference type="RefSeq" id="WP_089406112.1">
    <property type="nucleotide sequence ID" value="NZ_FZOH01000012.1"/>
</dbReference>
<evidence type="ECO:0000256" key="1">
    <source>
        <dbReference type="ARBA" id="ARBA00001713"/>
    </source>
</evidence>
<dbReference type="InterPro" id="IPR011860">
    <property type="entry name" value="Rib-5-P_Isoase_Actino"/>
</dbReference>
<feature type="binding site" evidence="9">
    <location>
        <position position="110"/>
    </location>
    <ligand>
        <name>D-ribulose 5-phosphate</name>
        <dbReference type="ChEBI" id="CHEBI:58121"/>
    </ligand>
</feature>
<dbReference type="InterPro" id="IPR003500">
    <property type="entry name" value="RpiB_LacA_LacB"/>
</dbReference>
<feature type="binding site" evidence="9">
    <location>
        <begin position="67"/>
        <end position="71"/>
    </location>
    <ligand>
        <name>D-ribulose 5-phosphate</name>
        <dbReference type="ChEBI" id="CHEBI:58121"/>
    </ligand>
</feature>
<dbReference type="SUPFAM" id="SSF89623">
    <property type="entry name" value="Ribose/Galactose isomerase RpiB/AlsB"/>
    <property type="match status" value="1"/>
</dbReference>
<organism evidence="10 11">
    <name type="scientific">Geodermatophilus saharensis</name>
    <dbReference type="NCBI Taxonomy" id="1137994"/>
    <lineage>
        <taxon>Bacteria</taxon>
        <taxon>Bacillati</taxon>
        <taxon>Actinomycetota</taxon>
        <taxon>Actinomycetes</taxon>
        <taxon>Geodermatophilales</taxon>
        <taxon>Geodermatophilaceae</taxon>
        <taxon>Geodermatophilus</taxon>
    </lineage>
</organism>
<evidence type="ECO:0000256" key="2">
    <source>
        <dbReference type="ARBA" id="ARBA00004988"/>
    </source>
</evidence>
<dbReference type="NCBIfam" id="TIGR00689">
    <property type="entry name" value="rpiB_lacA_lacB"/>
    <property type="match status" value="1"/>
</dbReference>
<comment type="catalytic activity">
    <reaction evidence="1">
        <text>aldehydo-D-ribose 5-phosphate = D-ribulose 5-phosphate</text>
        <dbReference type="Rhea" id="RHEA:14657"/>
        <dbReference type="ChEBI" id="CHEBI:58121"/>
        <dbReference type="ChEBI" id="CHEBI:58273"/>
        <dbReference type="EC" id="5.3.1.6"/>
    </reaction>
</comment>
<evidence type="ECO:0000256" key="3">
    <source>
        <dbReference type="ARBA" id="ARBA00008754"/>
    </source>
</evidence>
<dbReference type="AlphaFoldDB" id="A0A239ISS3"/>
<sequence length="163" mass="17682">MRVFVGTDHAGLEFKEHLKQALTEAGHEPVDCGAFDYDPQDDYPPFCIEVGERVVVEPGSLGVVIGGSGNGEQIAANKVPGVRAALVWNTETAQLARQHNDANVVSVGARQHSVEEATALVMEFLRTPFSGDERHVRRIGLISDYEQNRHRPAGGLPTRGDVV</sequence>
<dbReference type="NCBIfam" id="NF004051">
    <property type="entry name" value="PRK05571.1"/>
    <property type="match status" value="1"/>
</dbReference>
<dbReference type="PANTHER" id="PTHR30345">
    <property type="entry name" value="RIBOSE-5-PHOSPHATE ISOMERASE B"/>
    <property type="match status" value="1"/>
</dbReference>
<reference evidence="11" key="1">
    <citation type="submission" date="2017-06" db="EMBL/GenBank/DDBJ databases">
        <authorList>
            <person name="Varghese N."/>
            <person name="Submissions S."/>
        </authorList>
    </citation>
    <scope>NUCLEOTIDE SEQUENCE [LARGE SCALE GENOMIC DNA]</scope>
    <source>
        <strain evidence="11">DSM 45423</strain>
    </source>
</reference>
<evidence type="ECO:0000256" key="9">
    <source>
        <dbReference type="PIRSR" id="PIRSR005384-2"/>
    </source>
</evidence>
<keyword evidence="7 10" id="KW-0413">Isomerase</keyword>
<feature type="binding site" evidence="9">
    <location>
        <begin position="8"/>
        <end position="9"/>
    </location>
    <ligand>
        <name>D-ribulose 5-phosphate</name>
        <dbReference type="ChEBI" id="CHEBI:58121"/>
    </ligand>
</feature>
<comment type="pathway">
    <text evidence="2">Carbohydrate degradation; pentose phosphate pathway; D-ribose 5-phosphate from D-ribulose 5-phosphate (non-oxidative stage): step 1/1.</text>
</comment>
<feature type="binding site" evidence="9">
    <location>
        <position position="100"/>
    </location>
    <ligand>
        <name>D-ribulose 5-phosphate</name>
        <dbReference type="ChEBI" id="CHEBI:58121"/>
    </ligand>
</feature>
<feature type="binding site" evidence="9">
    <location>
        <position position="134"/>
    </location>
    <ligand>
        <name>D-ribulose 5-phosphate</name>
        <dbReference type="ChEBI" id="CHEBI:58121"/>
    </ligand>
</feature>
<dbReference type="EMBL" id="FZOH01000012">
    <property type="protein sequence ID" value="SNS96637.1"/>
    <property type="molecule type" value="Genomic_DNA"/>
</dbReference>
<evidence type="ECO:0000256" key="6">
    <source>
        <dbReference type="ARBA" id="ARBA00014007"/>
    </source>
</evidence>
<comment type="similarity">
    <text evidence="3">Belongs to the LacAB/RpiB family.</text>
</comment>
<feature type="binding site" evidence="9">
    <location>
        <position position="138"/>
    </location>
    <ligand>
        <name>D-ribulose 5-phosphate</name>
        <dbReference type="ChEBI" id="CHEBI:58121"/>
    </ligand>
</feature>
<dbReference type="EC" id="5.3.1.6" evidence="5"/>
<evidence type="ECO:0000313" key="10">
    <source>
        <dbReference type="EMBL" id="SNS96637.1"/>
    </source>
</evidence>
<evidence type="ECO:0000256" key="7">
    <source>
        <dbReference type="ARBA" id="ARBA00023235"/>
    </source>
</evidence>
<dbReference type="OrthoDB" id="1778624at2"/>
<dbReference type="Proteomes" id="UP000198386">
    <property type="component" value="Unassembled WGS sequence"/>
</dbReference>
<accession>A0A239ISS3</accession>
<proteinExistence type="inferred from homology"/>
<dbReference type="InterPro" id="IPR036569">
    <property type="entry name" value="RpiB_LacA_LacB_sf"/>
</dbReference>
<dbReference type="NCBIfam" id="TIGR02133">
    <property type="entry name" value="RPI_actino"/>
    <property type="match status" value="1"/>
</dbReference>
<dbReference type="Gene3D" id="3.40.1400.10">
    <property type="entry name" value="Sugar-phosphate isomerase, RpiB/LacA/LacB"/>
    <property type="match status" value="1"/>
</dbReference>
<gene>
    <name evidence="10" type="ORF">SAMN04488107_4469</name>
</gene>
<evidence type="ECO:0000256" key="5">
    <source>
        <dbReference type="ARBA" id="ARBA00011959"/>
    </source>
</evidence>
<evidence type="ECO:0000256" key="4">
    <source>
        <dbReference type="ARBA" id="ARBA00011738"/>
    </source>
</evidence>
<comment type="subunit">
    <text evidence="4">Homodimer.</text>
</comment>
<dbReference type="Pfam" id="PF02502">
    <property type="entry name" value="LacAB_rpiB"/>
    <property type="match status" value="1"/>
</dbReference>